<dbReference type="InterPro" id="IPR035992">
    <property type="entry name" value="Ricin_B-like_lectins"/>
</dbReference>
<reference evidence="4" key="1">
    <citation type="journal article" date="2019" name="Int. J. Syst. Evol. Microbiol.">
        <title>The Global Catalogue of Microorganisms (GCM) 10K type strain sequencing project: providing services to taxonomists for standard genome sequencing and annotation.</title>
        <authorList>
            <consortium name="The Broad Institute Genomics Platform"/>
            <consortium name="The Broad Institute Genome Sequencing Center for Infectious Disease"/>
            <person name="Wu L."/>
            <person name="Ma J."/>
        </authorList>
    </citation>
    <scope>NUCLEOTIDE SEQUENCE [LARGE SCALE GENOMIC DNA]</scope>
    <source>
        <strain evidence="4">JCM 18304</strain>
    </source>
</reference>
<feature type="domain" description="Ricin B lectin" evidence="2">
    <location>
        <begin position="49"/>
        <end position="140"/>
    </location>
</feature>
<organism evidence="3 4">
    <name type="scientific">Rugosimonospora acidiphila</name>
    <dbReference type="NCBI Taxonomy" id="556531"/>
    <lineage>
        <taxon>Bacteria</taxon>
        <taxon>Bacillati</taxon>
        <taxon>Actinomycetota</taxon>
        <taxon>Actinomycetes</taxon>
        <taxon>Micromonosporales</taxon>
        <taxon>Micromonosporaceae</taxon>
        <taxon>Rugosimonospora</taxon>
    </lineage>
</organism>
<keyword evidence="1" id="KW-0732">Signal</keyword>
<evidence type="ECO:0000259" key="2">
    <source>
        <dbReference type="Pfam" id="PF00652"/>
    </source>
</evidence>
<evidence type="ECO:0000256" key="1">
    <source>
        <dbReference type="SAM" id="SignalP"/>
    </source>
</evidence>
<proteinExistence type="predicted"/>
<dbReference type="EMBL" id="BAABJQ010000011">
    <property type="protein sequence ID" value="GAA5188763.1"/>
    <property type="molecule type" value="Genomic_DNA"/>
</dbReference>
<sequence>MLSLQDPTVTIRTLLRKRVSLVAALATAAIGATLSLSASPASAATTYWNFRNDATGKCITAGVSSGSSVWADTCTYGNSQDWSWVKTSYTDGFKLLKSRSSGKCLHYSFGLANSTMWQAPCDTNSPSEMFYYVGATHSLLSEADYWDVTMDPSSAKGVYVKALPAGGKYSYWTGSH</sequence>
<dbReference type="Gene3D" id="2.80.10.50">
    <property type="match status" value="1"/>
</dbReference>
<dbReference type="Proteomes" id="UP001501570">
    <property type="component" value="Unassembled WGS sequence"/>
</dbReference>
<dbReference type="InterPro" id="IPR000772">
    <property type="entry name" value="Ricin_B_lectin"/>
</dbReference>
<evidence type="ECO:0000313" key="4">
    <source>
        <dbReference type="Proteomes" id="UP001501570"/>
    </source>
</evidence>
<dbReference type="Pfam" id="PF00652">
    <property type="entry name" value="Ricin_B_lectin"/>
    <property type="match status" value="1"/>
</dbReference>
<dbReference type="PROSITE" id="PS50231">
    <property type="entry name" value="RICIN_B_LECTIN"/>
    <property type="match status" value="1"/>
</dbReference>
<evidence type="ECO:0000313" key="3">
    <source>
        <dbReference type="EMBL" id="GAA5188763.1"/>
    </source>
</evidence>
<name>A0ABP9RZA3_9ACTN</name>
<feature type="signal peptide" evidence="1">
    <location>
        <begin position="1"/>
        <end position="43"/>
    </location>
</feature>
<accession>A0ABP9RZA3</accession>
<dbReference type="SUPFAM" id="SSF50370">
    <property type="entry name" value="Ricin B-like lectins"/>
    <property type="match status" value="1"/>
</dbReference>
<feature type="chain" id="PRO_5047320343" description="Ricin B lectin domain-containing protein" evidence="1">
    <location>
        <begin position="44"/>
        <end position="176"/>
    </location>
</feature>
<gene>
    <name evidence="3" type="ORF">GCM10023322_40150</name>
</gene>
<protein>
    <recommendedName>
        <fullName evidence="2">Ricin B lectin domain-containing protein</fullName>
    </recommendedName>
</protein>
<keyword evidence="4" id="KW-1185">Reference proteome</keyword>
<comment type="caution">
    <text evidence="3">The sequence shown here is derived from an EMBL/GenBank/DDBJ whole genome shotgun (WGS) entry which is preliminary data.</text>
</comment>